<protein>
    <submittedName>
        <fullName evidence="1">8942_t:CDS:1</fullName>
    </submittedName>
</protein>
<keyword evidence="2" id="KW-1185">Reference proteome</keyword>
<evidence type="ECO:0000313" key="1">
    <source>
        <dbReference type="EMBL" id="CAG8666281.1"/>
    </source>
</evidence>
<evidence type="ECO:0000313" key="2">
    <source>
        <dbReference type="Proteomes" id="UP000789375"/>
    </source>
</evidence>
<sequence length="774" mass="90963">MSIFSYIIATGLLFYVLKFPLPKSSLISLDQIKKHQKIYFCKTYHARFWPINHSFKYPIIFVGVDLDLLEQEKYKKIGKKLFEIGYNNSSILLNINDEDYLGKINVDDRNLENPYLQRPKKQIKSIKEKLLWHIKRHNISVDDLCRFELVTMPRFLGYAFNPIQIPNMNFEMGKYDMSFTMKRSFHVSPFNDRLGIYKAFCKDPKSGYLDMRIVMYADPSLSDHKHLPSENIIPSKSQFKKKMVATASGPSYALTMNSLLYAILTYPFEIFLTFPRILKEAYTLHYNKTLGVYHRPIPVDDTVVKLEPNSIDLYTFVFNFLEREVGFYVLFQVGPCHLVDNVDNSFGSTHITINLPDEKKSPIIIRPSNLLSTMILPYSNHIIINLHNYSFFTNFLINQNLYRALLIGYFEKSWDCNELELLLNMIFNNKSCEEKEPLHRDHKIRLSNFENRISKLRRWYWKNLFKDPESSGERAKKEFDQLLQNMWPPTGVKEDFIATIVQNNVCFDIRLNATVSVALRDLLAINNEGSVIALFCYTHLYMLSPITYPLSTTISKIAPIIESKLHLLPFPPRYLPYENKEPLKHPIDRFVYSSNLFTDQDKLKYTWMMLLMVLGYKNDAGLWQIFTGFVEGPRGNPYFAEKWLWEGIVDLLKRYERNEEDEEEEQWVECDSDIESVKGISVYSSNEKTDYNTKKNTFDGWELVYERINGYDNLQRVKSISTPPLPPPISSPNASKPKQLINHNPVIEEDRQQRLWLFIKTFREVVLLRNDLNY</sequence>
<comment type="caution">
    <text evidence="1">The sequence shown here is derived from an EMBL/GenBank/DDBJ whole genome shotgun (WGS) entry which is preliminary data.</text>
</comment>
<dbReference type="Proteomes" id="UP000789375">
    <property type="component" value="Unassembled WGS sequence"/>
</dbReference>
<dbReference type="PANTHER" id="PTHR33973">
    <property type="entry name" value="OS07G0153300 PROTEIN"/>
    <property type="match status" value="1"/>
</dbReference>
<reference evidence="1" key="1">
    <citation type="submission" date="2021-06" db="EMBL/GenBank/DDBJ databases">
        <authorList>
            <person name="Kallberg Y."/>
            <person name="Tangrot J."/>
            <person name="Rosling A."/>
        </authorList>
    </citation>
    <scope>NUCLEOTIDE SEQUENCE</scope>
    <source>
        <strain evidence="1">87-6 pot B 2015</strain>
    </source>
</reference>
<dbReference type="Pfam" id="PF07103">
    <property type="entry name" value="DUF1365"/>
    <property type="match status" value="2"/>
</dbReference>
<dbReference type="AlphaFoldDB" id="A0A9N9HD27"/>
<name>A0A9N9HD27_FUNMO</name>
<dbReference type="InterPro" id="IPR010775">
    <property type="entry name" value="DUF1365"/>
</dbReference>
<dbReference type="PANTHER" id="PTHR33973:SF4">
    <property type="entry name" value="OS07G0153300 PROTEIN"/>
    <property type="match status" value="1"/>
</dbReference>
<dbReference type="EMBL" id="CAJVPP010005519">
    <property type="protein sequence ID" value="CAG8666281.1"/>
    <property type="molecule type" value="Genomic_DNA"/>
</dbReference>
<accession>A0A9N9HD27</accession>
<organism evidence="1 2">
    <name type="scientific">Funneliformis mosseae</name>
    <name type="common">Endomycorrhizal fungus</name>
    <name type="synonym">Glomus mosseae</name>
    <dbReference type="NCBI Taxonomy" id="27381"/>
    <lineage>
        <taxon>Eukaryota</taxon>
        <taxon>Fungi</taxon>
        <taxon>Fungi incertae sedis</taxon>
        <taxon>Mucoromycota</taxon>
        <taxon>Glomeromycotina</taxon>
        <taxon>Glomeromycetes</taxon>
        <taxon>Glomerales</taxon>
        <taxon>Glomeraceae</taxon>
        <taxon>Funneliformis</taxon>
    </lineage>
</organism>
<proteinExistence type="predicted"/>
<gene>
    <name evidence="1" type="ORF">FMOSSE_LOCUS12185</name>
</gene>